<reference evidence="1" key="1">
    <citation type="submission" date="2021-02" db="EMBL/GenBank/DDBJ databases">
        <authorList>
            <person name="Nowell W R."/>
        </authorList>
    </citation>
    <scope>NUCLEOTIDE SEQUENCE</scope>
</reference>
<accession>A0A8S2W8H6</accession>
<proteinExistence type="predicted"/>
<dbReference type="Proteomes" id="UP000676336">
    <property type="component" value="Unassembled WGS sequence"/>
</dbReference>
<gene>
    <name evidence="1" type="ORF">SMN809_LOCUS30941</name>
</gene>
<sequence>LTNDFRSLIQISEKSTNSDYELLDLNIVRTKCLNEHEKQVFTTQNKLEELIIHLIDSVTNIHKTSDHKNTKLQNANLIQHIHNICTQHGHEIRQLLEIKLQSIFNQVRDEYEQQCGHLLTNIERDTNQLNLILQDIGNKFDSSPLITNDSMTNLIKQSQRIDVMTKNLEYDWQMIKQSVDKFECETILPSAPVPMPKPDAVLKLELAIKDQQQTRLIAIENKENINDGTLLPTPIPISTRPATISVISCRPKNDTPFF</sequence>
<evidence type="ECO:0000313" key="2">
    <source>
        <dbReference type="Proteomes" id="UP000676336"/>
    </source>
</evidence>
<feature type="non-terminal residue" evidence="1">
    <location>
        <position position="1"/>
    </location>
</feature>
<dbReference type="EMBL" id="CAJOBI010060226">
    <property type="protein sequence ID" value="CAF4412047.1"/>
    <property type="molecule type" value="Genomic_DNA"/>
</dbReference>
<name>A0A8S2W8H6_9BILA</name>
<evidence type="ECO:0000313" key="1">
    <source>
        <dbReference type="EMBL" id="CAF4412047.1"/>
    </source>
</evidence>
<protein>
    <submittedName>
        <fullName evidence="1">Uncharacterized protein</fullName>
    </submittedName>
</protein>
<organism evidence="1 2">
    <name type="scientific">Rotaria magnacalcarata</name>
    <dbReference type="NCBI Taxonomy" id="392030"/>
    <lineage>
        <taxon>Eukaryota</taxon>
        <taxon>Metazoa</taxon>
        <taxon>Spiralia</taxon>
        <taxon>Gnathifera</taxon>
        <taxon>Rotifera</taxon>
        <taxon>Eurotatoria</taxon>
        <taxon>Bdelloidea</taxon>
        <taxon>Philodinida</taxon>
        <taxon>Philodinidae</taxon>
        <taxon>Rotaria</taxon>
    </lineage>
</organism>
<comment type="caution">
    <text evidence="1">The sequence shown here is derived from an EMBL/GenBank/DDBJ whole genome shotgun (WGS) entry which is preliminary data.</text>
</comment>
<dbReference type="AlphaFoldDB" id="A0A8S2W8H6"/>